<accession>A0A9D1ANG8</accession>
<name>A0A9D1ANG8_9FIRM</name>
<dbReference type="Proteomes" id="UP000824242">
    <property type="component" value="Unassembled WGS sequence"/>
</dbReference>
<dbReference type="EMBL" id="DVGZ01000035">
    <property type="protein sequence ID" value="HIR46720.1"/>
    <property type="molecule type" value="Genomic_DNA"/>
</dbReference>
<dbReference type="InterPro" id="IPR054052">
    <property type="entry name" value="Y16Q-like"/>
</dbReference>
<evidence type="ECO:0000313" key="2">
    <source>
        <dbReference type="Proteomes" id="UP000824242"/>
    </source>
</evidence>
<dbReference type="AlphaFoldDB" id="A0A9D1ANG8"/>
<gene>
    <name evidence="1" type="ORF">IAB89_03530</name>
</gene>
<proteinExistence type="predicted"/>
<organism evidence="1 2">
    <name type="scientific">Candidatus Caccousia avicola</name>
    <dbReference type="NCBI Taxonomy" id="2840721"/>
    <lineage>
        <taxon>Bacteria</taxon>
        <taxon>Bacillati</taxon>
        <taxon>Bacillota</taxon>
        <taxon>Clostridia</taxon>
        <taxon>Eubacteriales</taxon>
        <taxon>Oscillospiraceae</taxon>
        <taxon>Oscillospiraceae incertae sedis</taxon>
        <taxon>Candidatus Caccousia</taxon>
    </lineage>
</organism>
<reference evidence="1" key="1">
    <citation type="submission" date="2020-10" db="EMBL/GenBank/DDBJ databases">
        <authorList>
            <person name="Gilroy R."/>
        </authorList>
    </citation>
    <scope>NUCLEOTIDE SEQUENCE</scope>
    <source>
        <strain evidence="1">ChiSxjej1B13-7958</strain>
    </source>
</reference>
<dbReference type="Pfam" id="PF21825">
    <property type="entry name" value="crAss001_48"/>
    <property type="match status" value="1"/>
</dbReference>
<evidence type="ECO:0000313" key="1">
    <source>
        <dbReference type="EMBL" id="HIR46720.1"/>
    </source>
</evidence>
<sequence>MTLKDTAKLMVSDDYKDRFRAEYFQLKIRYDKLCAMLNKWDAGTLEFAPTCSRNLYDGQMRAMRWYLCVLENRARLEGVDLKGGEDDG</sequence>
<reference evidence="1" key="2">
    <citation type="journal article" date="2021" name="PeerJ">
        <title>Extensive microbial diversity within the chicken gut microbiome revealed by metagenomics and culture.</title>
        <authorList>
            <person name="Gilroy R."/>
            <person name="Ravi A."/>
            <person name="Getino M."/>
            <person name="Pursley I."/>
            <person name="Horton D.L."/>
            <person name="Alikhan N.F."/>
            <person name="Baker D."/>
            <person name="Gharbi K."/>
            <person name="Hall N."/>
            <person name="Watson M."/>
            <person name="Adriaenssens E.M."/>
            <person name="Foster-Nyarko E."/>
            <person name="Jarju S."/>
            <person name="Secka A."/>
            <person name="Antonio M."/>
            <person name="Oren A."/>
            <person name="Chaudhuri R.R."/>
            <person name="La Ragione R."/>
            <person name="Hildebrand F."/>
            <person name="Pallen M.J."/>
        </authorList>
    </citation>
    <scope>NUCLEOTIDE SEQUENCE</scope>
    <source>
        <strain evidence="1">ChiSxjej1B13-7958</strain>
    </source>
</reference>
<comment type="caution">
    <text evidence="1">The sequence shown here is derived from an EMBL/GenBank/DDBJ whole genome shotgun (WGS) entry which is preliminary data.</text>
</comment>
<protein>
    <submittedName>
        <fullName evidence="1">Uncharacterized protein</fullName>
    </submittedName>
</protein>